<evidence type="ECO:0000313" key="1">
    <source>
        <dbReference type="EMBL" id="GBP21997.1"/>
    </source>
</evidence>
<name>A0A4C1U7D1_EUMVA</name>
<accession>A0A4C1U7D1</accession>
<dbReference type="EMBL" id="BGZK01000135">
    <property type="protein sequence ID" value="GBP21997.1"/>
    <property type="molecule type" value="Genomic_DNA"/>
</dbReference>
<proteinExistence type="predicted"/>
<keyword evidence="2" id="KW-1185">Reference proteome</keyword>
<organism evidence="1 2">
    <name type="scientific">Eumeta variegata</name>
    <name type="common">Bagworm moth</name>
    <name type="synonym">Eumeta japonica</name>
    <dbReference type="NCBI Taxonomy" id="151549"/>
    <lineage>
        <taxon>Eukaryota</taxon>
        <taxon>Metazoa</taxon>
        <taxon>Ecdysozoa</taxon>
        <taxon>Arthropoda</taxon>
        <taxon>Hexapoda</taxon>
        <taxon>Insecta</taxon>
        <taxon>Pterygota</taxon>
        <taxon>Neoptera</taxon>
        <taxon>Endopterygota</taxon>
        <taxon>Lepidoptera</taxon>
        <taxon>Glossata</taxon>
        <taxon>Ditrysia</taxon>
        <taxon>Tineoidea</taxon>
        <taxon>Psychidae</taxon>
        <taxon>Oiketicinae</taxon>
        <taxon>Eumeta</taxon>
    </lineage>
</organism>
<dbReference type="AlphaFoldDB" id="A0A4C1U7D1"/>
<protein>
    <submittedName>
        <fullName evidence="1">Uncharacterized protein</fullName>
    </submittedName>
</protein>
<dbReference type="Proteomes" id="UP000299102">
    <property type="component" value="Unassembled WGS sequence"/>
</dbReference>
<evidence type="ECO:0000313" key="2">
    <source>
        <dbReference type="Proteomes" id="UP000299102"/>
    </source>
</evidence>
<comment type="caution">
    <text evidence="1">The sequence shown here is derived from an EMBL/GenBank/DDBJ whole genome shotgun (WGS) entry which is preliminary data.</text>
</comment>
<sequence>MFNKQSATLSSYDCLICVERVWRARAGPGRPTQRCIRTPTRAPSSSTAVNLYHRIFIHARVRSKSVVPLNSKPGRKYYAASSLSGTECAPEFINTSGTSAKKAHYECIRTPAHRRSSPPAVNE</sequence>
<reference evidence="1 2" key="1">
    <citation type="journal article" date="2019" name="Commun. Biol.">
        <title>The bagworm genome reveals a unique fibroin gene that provides high tensile strength.</title>
        <authorList>
            <person name="Kono N."/>
            <person name="Nakamura H."/>
            <person name="Ohtoshi R."/>
            <person name="Tomita M."/>
            <person name="Numata K."/>
            <person name="Arakawa K."/>
        </authorList>
    </citation>
    <scope>NUCLEOTIDE SEQUENCE [LARGE SCALE GENOMIC DNA]</scope>
</reference>
<gene>
    <name evidence="1" type="ORF">EVAR_18638_1</name>
</gene>